<keyword evidence="20" id="KW-0464">Manganese</keyword>
<dbReference type="Pfam" id="PF00672">
    <property type="entry name" value="HAMP"/>
    <property type="match status" value="1"/>
</dbReference>
<feature type="transmembrane region" description="Helical" evidence="23">
    <location>
        <begin position="20"/>
        <end position="40"/>
    </location>
</feature>
<dbReference type="EMBL" id="JAXAVW010000029">
    <property type="protein sequence ID" value="MDX8034722.1"/>
    <property type="molecule type" value="Genomic_DNA"/>
</dbReference>
<protein>
    <recommendedName>
        <fullName evidence="21">Signal transduction histidine-protein kinase/phosphatase MprB</fullName>
        <ecNumber evidence="5">2.7.13.3</ecNumber>
    </recommendedName>
    <alternativeName>
        <fullName evidence="22">Mycobacterial persistence regulator B</fullName>
    </alternativeName>
</protein>
<evidence type="ECO:0000256" key="15">
    <source>
        <dbReference type="ARBA" id="ARBA00022912"/>
    </source>
</evidence>
<evidence type="ECO:0000256" key="10">
    <source>
        <dbReference type="ARBA" id="ARBA00022741"/>
    </source>
</evidence>
<dbReference type="EC" id="2.7.13.3" evidence="5"/>
<keyword evidence="14" id="KW-0460">Magnesium</keyword>
<dbReference type="InterPro" id="IPR003661">
    <property type="entry name" value="HisK_dim/P_dom"/>
</dbReference>
<evidence type="ECO:0000256" key="22">
    <source>
        <dbReference type="ARBA" id="ARBA00041776"/>
    </source>
</evidence>
<keyword evidence="11 26" id="KW-0418">Kinase</keyword>
<keyword evidence="16 23" id="KW-1133">Transmembrane helix</keyword>
<evidence type="ECO:0000256" key="14">
    <source>
        <dbReference type="ARBA" id="ARBA00022842"/>
    </source>
</evidence>
<dbReference type="Proteomes" id="UP001285521">
    <property type="component" value="Unassembled WGS sequence"/>
</dbReference>
<dbReference type="Pfam" id="PF00512">
    <property type="entry name" value="HisKA"/>
    <property type="match status" value="1"/>
</dbReference>
<evidence type="ECO:0000256" key="5">
    <source>
        <dbReference type="ARBA" id="ARBA00012438"/>
    </source>
</evidence>
<keyword evidence="23" id="KW-0472">Membrane</keyword>
<dbReference type="CDD" id="cd00075">
    <property type="entry name" value="HATPase"/>
    <property type="match status" value="1"/>
</dbReference>
<dbReference type="Gene3D" id="3.30.565.10">
    <property type="entry name" value="Histidine kinase-like ATPase, C-terminal domain"/>
    <property type="match status" value="1"/>
</dbReference>
<dbReference type="CDD" id="cd00082">
    <property type="entry name" value="HisKA"/>
    <property type="match status" value="1"/>
</dbReference>
<evidence type="ECO:0000256" key="19">
    <source>
        <dbReference type="ARBA" id="ARBA00023026"/>
    </source>
</evidence>
<comment type="cofactor">
    <cofactor evidence="2">
        <name>Mn(2+)</name>
        <dbReference type="ChEBI" id="CHEBI:29035"/>
    </cofactor>
</comment>
<dbReference type="InterPro" id="IPR036097">
    <property type="entry name" value="HisK_dim/P_sf"/>
</dbReference>
<evidence type="ECO:0000313" key="27">
    <source>
        <dbReference type="Proteomes" id="UP001285521"/>
    </source>
</evidence>
<keyword evidence="27" id="KW-1185">Reference proteome</keyword>
<proteinExistence type="predicted"/>
<keyword evidence="10" id="KW-0547">Nucleotide-binding</keyword>
<dbReference type="PROSITE" id="PS50109">
    <property type="entry name" value="HIS_KIN"/>
    <property type="match status" value="1"/>
</dbReference>
<evidence type="ECO:0000256" key="1">
    <source>
        <dbReference type="ARBA" id="ARBA00000085"/>
    </source>
</evidence>
<evidence type="ECO:0000256" key="18">
    <source>
        <dbReference type="ARBA" id="ARBA00023016"/>
    </source>
</evidence>
<evidence type="ECO:0000256" key="7">
    <source>
        <dbReference type="ARBA" id="ARBA00022553"/>
    </source>
</evidence>
<keyword evidence="17" id="KW-0902">Two-component regulatory system</keyword>
<evidence type="ECO:0000256" key="3">
    <source>
        <dbReference type="ARBA" id="ARBA00001946"/>
    </source>
</evidence>
<reference evidence="26 27" key="1">
    <citation type="submission" date="2023-11" db="EMBL/GenBank/DDBJ databases">
        <title>Lentzea sokolovensis, sp. nov., Lentzea kristufkii, sp. nov., and Lentzea miocenensis, sp. nov., rare actinobacteria from Sokolov Coal Basin, Miocene lacustrine sediment, Czech Republic.</title>
        <authorList>
            <person name="Lara A."/>
            <person name="Kotroba L."/>
            <person name="Nouioui I."/>
            <person name="Neumann-Schaal M."/>
            <person name="Mast Y."/>
            <person name="Chronakova A."/>
        </authorList>
    </citation>
    <scope>NUCLEOTIDE SEQUENCE [LARGE SCALE GENOMIC DNA]</scope>
    <source>
        <strain evidence="26 27">BCCO 10_0856</strain>
    </source>
</reference>
<organism evidence="26 27">
    <name type="scientific">Lentzea miocenica</name>
    <dbReference type="NCBI Taxonomy" id="3095431"/>
    <lineage>
        <taxon>Bacteria</taxon>
        <taxon>Bacillati</taxon>
        <taxon>Actinomycetota</taxon>
        <taxon>Actinomycetes</taxon>
        <taxon>Pseudonocardiales</taxon>
        <taxon>Pseudonocardiaceae</taxon>
        <taxon>Lentzea</taxon>
    </lineage>
</organism>
<evidence type="ECO:0000256" key="11">
    <source>
        <dbReference type="ARBA" id="ARBA00022777"/>
    </source>
</evidence>
<name>A0ABU4T9W4_9PSEU</name>
<dbReference type="SMART" id="SM00388">
    <property type="entry name" value="HisKA"/>
    <property type="match status" value="1"/>
</dbReference>
<dbReference type="CDD" id="cd06225">
    <property type="entry name" value="HAMP"/>
    <property type="match status" value="1"/>
</dbReference>
<dbReference type="InterPro" id="IPR003660">
    <property type="entry name" value="HAMP_dom"/>
</dbReference>
<dbReference type="InterPro" id="IPR004358">
    <property type="entry name" value="Sig_transdc_His_kin-like_C"/>
</dbReference>
<comment type="caution">
    <text evidence="26">The sequence shown here is derived from an EMBL/GenBank/DDBJ whole genome shotgun (WGS) entry which is preliminary data.</text>
</comment>
<feature type="domain" description="Histidine kinase" evidence="24">
    <location>
        <begin position="244"/>
        <end position="460"/>
    </location>
</feature>
<keyword evidence="19" id="KW-0843">Virulence</keyword>
<dbReference type="InterPro" id="IPR036890">
    <property type="entry name" value="HATPase_C_sf"/>
</dbReference>
<evidence type="ECO:0000256" key="8">
    <source>
        <dbReference type="ARBA" id="ARBA00022679"/>
    </source>
</evidence>
<keyword evidence="8" id="KW-0808">Transferase</keyword>
<evidence type="ECO:0000256" key="2">
    <source>
        <dbReference type="ARBA" id="ARBA00001936"/>
    </source>
</evidence>
<dbReference type="PRINTS" id="PR00344">
    <property type="entry name" value="BCTRLSENSOR"/>
</dbReference>
<dbReference type="InterPro" id="IPR005467">
    <property type="entry name" value="His_kinase_dom"/>
</dbReference>
<reference evidence="26 27" key="2">
    <citation type="submission" date="2023-11" db="EMBL/GenBank/DDBJ databases">
        <authorList>
            <person name="Lara A.C."/>
            <person name="Chronakova A."/>
        </authorList>
    </citation>
    <scope>NUCLEOTIDE SEQUENCE [LARGE SCALE GENOMIC DNA]</scope>
    <source>
        <strain evidence="26 27">BCCO 10_0856</strain>
    </source>
</reference>
<sequence>MFEPQGRLQKASLRARVTWLAAFCVAGAVALVSFGAYMIVRKSVYDALDESLRSRAATVATGGKVTTPDEVENFPAAFLAAGDVKMGLLQANTGQILFPKGSDRPPTVDEAWDVAQGERPDYLWTDHKTESRVIAVKYAPGQAVIIAQSMSPQRTTLAKLSVVLLLIGGAGVLLAAIAGTAVARTGLRPVQRLTEATERVANTGDLTPIPVSGDDELARLTHSFNAMLGAVAESQERQRRLVADAGHELRTPLTSMRTNLELLLASERPNSPTLSEEDKREIQSDVRAQLDELTTLIGDLVELAREDAPQVVHEPVDLHEVVERSLDRARRRASNVTFDVQMQPWTLLGDSSALERAVLNLLDNAVKFSPSGSAVRLHLRQVGDGSAVVEVADAGPGIADADLPHVFERFYRSSEARTLPGSGLGLAIVKQVAQRHGGTATAGRAPEGGALFTLRLPGRP</sequence>
<comment type="cofactor">
    <cofactor evidence="3">
        <name>Mg(2+)</name>
        <dbReference type="ChEBI" id="CHEBI:18420"/>
    </cofactor>
</comment>
<evidence type="ECO:0000256" key="20">
    <source>
        <dbReference type="ARBA" id="ARBA00023211"/>
    </source>
</evidence>
<evidence type="ECO:0000256" key="4">
    <source>
        <dbReference type="ARBA" id="ARBA00004651"/>
    </source>
</evidence>
<dbReference type="SUPFAM" id="SSF55874">
    <property type="entry name" value="ATPase domain of HSP90 chaperone/DNA topoisomerase II/histidine kinase"/>
    <property type="match status" value="1"/>
</dbReference>
<evidence type="ECO:0000256" key="12">
    <source>
        <dbReference type="ARBA" id="ARBA00022801"/>
    </source>
</evidence>
<keyword evidence="6" id="KW-1003">Cell membrane</keyword>
<comment type="subcellular location">
    <subcellularLocation>
        <location evidence="4">Cell membrane</location>
        <topology evidence="4">Multi-pass membrane protein</topology>
    </subcellularLocation>
</comment>
<gene>
    <name evidence="26" type="ORF">SK803_31280</name>
</gene>
<evidence type="ECO:0000256" key="23">
    <source>
        <dbReference type="SAM" id="Phobius"/>
    </source>
</evidence>
<accession>A0ABU4T9W4</accession>
<comment type="catalytic activity">
    <reaction evidence="1">
        <text>ATP + protein L-histidine = ADP + protein N-phospho-L-histidine.</text>
        <dbReference type="EC" id="2.7.13.3"/>
    </reaction>
</comment>
<evidence type="ECO:0000256" key="21">
    <source>
        <dbReference type="ARBA" id="ARBA00040454"/>
    </source>
</evidence>
<keyword evidence="9 23" id="KW-0812">Transmembrane</keyword>
<dbReference type="PROSITE" id="PS50885">
    <property type="entry name" value="HAMP"/>
    <property type="match status" value="1"/>
</dbReference>
<evidence type="ECO:0000313" key="26">
    <source>
        <dbReference type="EMBL" id="MDX8034722.1"/>
    </source>
</evidence>
<keyword evidence="7" id="KW-0597">Phosphoprotein</keyword>
<evidence type="ECO:0000256" key="16">
    <source>
        <dbReference type="ARBA" id="ARBA00022989"/>
    </source>
</evidence>
<dbReference type="Pfam" id="PF02518">
    <property type="entry name" value="HATPase_c"/>
    <property type="match status" value="1"/>
</dbReference>
<evidence type="ECO:0000256" key="6">
    <source>
        <dbReference type="ARBA" id="ARBA00022475"/>
    </source>
</evidence>
<dbReference type="PANTHER" id="PTHR44936">
    <property type="entry name" value="SENSOR PROTEIN CREC"/>
    <property type="match status" value="1"/>
</dbReference>
<keyword evidence="13" id="KW-0067">ATP-binding</keyword>
<dbReference type="Gene3D" id="6.10.340.10">
    <property type="match status" value="1"/>
</dbReference>
<dbReference type="GO" id="GO:0016301">
    <property type="term" value="F:kinase activity"/>
    <property type="evidence" value="ECO:0007669"/>
    <property type="project" value="UniProtKB-KW"/>
</dbReference>
<evidence type="ECO:0000259" key="24">
    <source>
        <dbReference type="PROSITE" id="PS50109"/>
    </source>
</evidence>
<dbReference type="SMART" id="SM00387">
    <property type="entry name" value="HATPase_c"/>
    <property type="match status" value="1"/>
</dbReference>
<keyword evidence="12" id="KW-0378">Hydrolase</keyword>
<dbReference type="SUPFAM" id="SSF47384">
    <property type="entry name" value="Homodimeric domain of signal transducing histidine kinase"/>
    <property type="match status" value="1"/>
</dbReference>
<evidence type="ECO:0000259" key="25">
    <source>
        <dbReference type="PROSITE" id="PS50885"/>
    </source>
</evidence>
<evidence type="ECO:0000256" key="9">
    <source>
        <dbReference type="ARBA" id="ARBA00022692"/>
    </source>
</evidence>
<dbReference type="Gene3D" id="1.10.287.130">
    <property type="match status" value="1"/>
</dbReference>
<evidence type="ECO:0000256" key="13">
    <source>
        <dbReference type="ARBA" id="ARBA00022840"/>
    </source>
</evidence>
<keyword evidence="18" id="KW-0346">Stress response</keyword>
<dbReference type="InterPro" id="IPR003594">
    <property type="entry name" value="HATPase_dom"/>
</dbReference>
<feature type="transmembrane region" description="Helical" evidence="23">
    <location>
        <begin position="160"/>
        <end position="183"/>
    </location>
</feature>
<evidence type="ECO:0000256" key="17">
    <source>
        <dbReference type="ARBA" id="ARBA00023012"/>
    </source>
</evidence>
<keyword evidence="15" id="KW-0904">Protein phosphatase</keyword>
<feature type="domain" description="HAMP" evidence="25">
    <location>
        <begin position="184"/>
        <end position="236"/>
    </location>
</feature>
<dbReference type="SUPFAM" id="SSF158472">
    <property type="entry name" value="HAMP domain-like"/>
    <property type="match status" value="1"/>
</dbReference>
<dbReference type="SMART" id="SM00304">
    <property type="entry name" value="HAMP"/>
    <property type="match status" value="1"/>
</dbReference>
<dbReference type="InterPro" id="IPR050980">
    <property type="entry name" value="2C_sensor_his_kinase"/>
</dbReference>
<dbReference type="PANTHER" id="PTHR44936:SF9">
    <property type="entry name" value="SENSOR PROTEIN CREC"/>
    <property type="match status" value="1"/>
</dbReference>